<sequence length="407" mass="46109">MAVLSLLLDDRKDAFSIDDLKKEGSDIEEKEAPPYLFILNALKLYIPKKKERLIIAHQLSFCILANGGLLYAGNNKFYIKLCPQPSASSLHALRVDEPSLYQKLTRVPCALAIFSYDSYLIESVKEARQHKDAVFNSLFDMSVIAMVCKPNGLKFAQNITLFPGIKAALLLGTKVSEGDLGKKKGPASYELTNHLTVKEESKKPKETLGQKIQGLDFFKDIKDLMAKWRNSSLEEKVYLYNSIQQVKDERNQPFLSVQAVRDKLKLKRQRLHFKRVAMKFKPAITHKTATASQSSNTQWHVVQKYDHGIAKLEVCRPSPQTMTSTDQLTLKRFKYKALENTNGCKGEAQKIMSKYSSNESMVKSLLQIPSSMIIKASDADVGSGYYNVRRKLQKAKKIITRPNNTRH</sequence>
<name>A0A1X0R232_RHIZD</name>
<organism evidence="1">
    <name type="scientific">Rhizopus microsporus var. microsporus</name>
    <dbReference type="NCBI Taxonomy" id="86635"/>
    <lineage>
        <taxon>Eukaryota</taxon>
        <taxon>Fungi</taxon>
        <taxon>Fungi incertae sedis</taxon>
        <taxon>Mucoromycota</taxon>
        <taxon>Mucoromycotina</taxon>
        <taxon>Mucoromycetes</taxon>
        <taxon>Mucorales</taxon>
        <taxon>Mucorineae</taxon>
        <taxon>Rhizopodaceae</taxon>
        <taxon>Rhizopus</taxon>
    </lineage>
</organism>
<proteinExistence type="predicted"/>
<protein>
    <submittedName>
        <fullName evidence="1">Uncharacterized protein</fullName>
    </submittedName>
</protein>
<dbReference type="AlphaFoldDB" id="A0A1X0R232"/>
<reference evidence="1" key="1">
    <citation type="journal article" date="2016" name="Proc. Natl. Acad. Sci. U.S.A.">
        <title>Lipid metabolic changes in an early divergent fungus govern the establishment of a mutualistic symbiosis with endobacteria.</title>
        <authorList>
            <person name="Lastovetsky O.A."/>
            <person name="Gaspar M.L."/>
            <person name="Mondo S.J."/>
            <person name="LaButti K.M."/>
            <person name="Sandor L."/>
            <person name="Grigoriev I.V."/>
            <person name="Henry S.A."/>
            <person name="Pawlowska T.E."/>
        </authorList>
    </citation>
    <scope>NUCLEOTIDE SEQUENCE [LARGE SCALE GENOMIC DNA]</scope>
    <source>
        <strain evidence="1">ATCC 52814</strain>
    </source>
</reference>
<dbReference type="VEuPathDB" id="FungiDB:BCV72DRAFT_305887"/>
<gene>
    <name evidence="1" type="ORF">BCV72DRAFT_305887</name>
</gene>
<dbReference type="EMBL" id="KV921931">
    <property type="protein sequence ID" value="ORE06036.1"/>
    <property type="molecule type" value="Genomic_DNA"/>
</dbReference>
<dbReference type="Proteomes" id="UP000242414">
    <property type="component" value="Unassembled WGS sequence"/>
</dbReference>
<accession>A0A1X0R232</accession>
<evidence type="ECO:0000313" key="1">
    <source>
        <dbReference type="EMBL" id="ORE06036.1"/>
    </source>
</evidence>